<gene>
    <name evidence="2" type="ORF">TKK_000863</name>
</gene>
<evidence type="ECO:0000313" key="3">
    <source>
        <dbReference type="Proteomes" id="UP001627154"/>
    </source>
</evidence>
<sequence>METVNMDDCCLRGFVKDECHKDIYRAHQSTHKVSSLPEEEMKLLYLRVPGLQEIEEKSICDYHYRKYITYYSANYSKCCDPWKNHRKNVTQYLRIINLDFAEKVKQACNIDIVPGQKFCSNCQKRLSVIVEKFEIDRLFCIDPFQRHRSKIDDDLRNLTREYIDHLKENHDLNLTVEHKVCRNCRSSLNYEIRGSKQSSTVKEEDVEEDSSSTASSASSTTSSEDSASTASSDSPPPNKTNSLKTNKVSDKKKQKCTKSSSTSASELNTRKRHLKDIFDVFDIAPVKRPRVPDKRLLQKGLKIVQKIASQVSETFQDVYNVKMPKLDRIYQWHNESIWLKKMIRNMQIKYRVSSYNERISLLTFLPDDWSLKQINEYFHCSEDMVSEANTLKQNIGTFKNIGRFMTF</sequence>
<evidence type="ECO:0008006" key="4">
    <source>
        <dbReference type="Google" id="ProtNLM"/>
    </source>
</evidence>
<dbReference type="Proteomes" id="UP001627154">
    <property type="component" value="Unassembled WGS sequence"/>
</dbReference>
<proteinExistence type="predicted"/>
<name>A0ABD2XND4_9HYME</name>
<accession>A0ABD2XND4</accession>
<dbReference type="AlphaFoldDB" id="A0ABD2XND4"/>
<reference evidence="2 3" key="1">
    <citation type="journal article" date="2024" name="bioRxiv">
        <title>A reference genome for Trichogramma kaykai: A tiny desert-dwelling parasitoid wasp with competing sex-ratio distorters.</title>
        <authorList>
            <person name="Culotta J."/>
            <person name="Lindsey A.R."/>
        </authorList>
    </citation>
    <scope>NUCLEOTIDE SEQUENCE [LARGE SCALE GENOMIC DNA]</scope>
    <source>
        <strain evidence="2 3">KSX58</strain>
    </source>
</reference>
<evidence type="ECO:0000313" key="2">
    <source>
        <dbReference type="EMBL" id="KAL3406720.1"/>
    </source>
</evidence>
<comment type="caution">
    <text evidence="2">The sequence shown here is derived from an EMBL/GenBank/DDBJ whole genome shotgun (WGS) entry which is preliminary data.</text>
</comment>
<evidence type="ECO:0000256" key="1">
    <source>
        <dbReference type="SAM" id="MobiDB-lite"/>
    </source>
</evidence>
<keyword evidence="3" id="KW-1185">Reference proteome</keyword>
<organism evidence="2 3">
    <name type="scientific">Trichogramma kaykai</name>
    <dbReference type="NCBI Taxonomy" id="54128"/>
    <lineage>
        <taxon>Eukaryota</taxon>
        <taxon>Metazoa</taxon>
        <taxon>Ecdysozoa</taxon>
        <taxon>Arthropoda</taxon>
        <taxon>Hexapoda</taxon>
        <taxon>Insecta</taxon>
        <taxon>Pterygota</taxon>
        <taxon>Neoptera</taxon>
        <taxon>Endopterygota</taxon>
        <taxon>Hymenoptera</taxon>
        <taxon>Apocrita</taxon>
        <taxon>Proctotrupomorpha</taxon>
        <taxon>Chalcidoidea</taxon>
        <taxon>Trichogrammatidae</taxon>
        <taxon>Trichogramma</taxon>
    </lineage>
</organism>
<feature type="compositionally biased region" description="Low complexity" evidence="1">
    <location>
        <begin position="211"/>
        <end position="233"/>
    </location>
</feature>
<dbReference type="EMBL" id="JBJJXI010000018">
    <property type="protein sequence ID" value="KAL3406720.1"/>
    <property type="molecule type" value="Genomic_DNA"/>
</dbReference>
<protein>
    <recommendedName>
        <fullName evidence="4">ZAD domain-containing protein</fullName>
    </recommendedName>
</protein>
<feature type="region of interest" description="Disordered" evidence="1">
    <location>
        <begin position="195"/>
        <end position="268"/>
    </location>
</feature>